<dbReference type="EMBL" id="ACKY01000056">
    <property type="protein sequence ID" value="EEV88786.1"/>
    <property type="molecule type" value="Genomic_DNA"/>
</dbReference>
<name>C8N9B3_CARH6</name>
<protein>
    <submittedName>
        <fullName evidence="2">Uncharacterized protein</fullName>
    </submittedName>
</protein>
<evidence type="ECO:0000313" key="2">
    <source>
        <dbReference type="EMBL" id="EEV88786.1"/>
    </source>
</evidence>
<dbReference type="Proteomes" id="UP000004870">
    <property type="component" value="Unassembled WGS sequence"/>
</dbReference>
<keyword evidence="1" id="KW-0472">Membrane</keyword>
<proteinExistence type="predicted"/>
<comment type="caution">
    <text evidence="2">The sequence shown here is derived from an EMBL/GenBank/DDBJ whole genome shotgun (WGS) entry which is preliminary data.</text>
</comment>
<reference evidence="2 3" key="1">
    <citation type="submission" date="2009-08" db="EMBL/GenBank/DDBJ databases">
        <authorList>
            <person name="Qin X."/>
            <person name="Bachman B."/>
            <person name="Battles P."/>
            <person name="Bell A."/>
            <person name="Bess C."/>
            <person name="Bickham C."/>
            <person name="Chaboub L."/>
            <person name="Chen D."/>
            <person name="Coyle M."/>
            <person name="Deiros D.R."/>
            <person name="Dinh H."/>
            <person name="Forbes L."/>
            <person name="Fowler G."/>
            <person name="Francisco L."/>
            <person name="Fu Q."/>
            <person name="Gubbala S."/>
            <person name="Hale W."/>
            <person name="Han Y."/>
            <person name="Hemphill L."/>
            <person name="Highlander S.K."/>
            <person name="Hirani K."/>
            <person name="Hogues M."/>
            <person name="Jackson L."/>
            <person name="Jakkamsetti A."/>
            <person name="Javaid M."/>
            <person name="Jiang H."/>
            <person name="Korchina V."/>
            <person name="Kovar C."/>
            <person name="Lara F."/>
            <person name="Lee S."/>
            <person name="Mata R."/>
            <person name="Mathew T."/>
            <person name="Moen C."/>
            <person name="Morales K."/>
            <person name="Munidasa M."/>
            <person name="Nazareth L."/>
            <person name="Ngo R."/>
            <person name="Nguyen L."/>
            <person name="Okwuonu G."/>
            <person name="Ongeri F."/>
            <person name="Patil S."/>
            <person name="Petrosino J."/>
            <person name="Pham C."/>
            <person name="Pham P."/>
            <person name="Pu L.-L."/>
            <person name="Puazo M."/>
            <person name="Raj R."/>
            <person name="Reid J."/>
            <person name="Rouhana J."/>
            <person name="Saada N."/>
            <person name="Shang Y."/>
            <person name="Simmons D."/>
            <person name="Thornton R."/>
            <person name="Warren J."/>
            <person name="Weissenberger G."/>
            <person name="Zhang J."/>
            <person name="Zhang L."/>
            <person name="Zhou C."/>
            <person name="Zhu D."/>
            <person name="Muzny D."/>
            <person name="Worley K."/>
            <person name="Gibbs R."/>
        </authorList>
    </citation>
    <scope>NUCLEOTIDE SEQUENCE [LARGE SCALE GENOMIC DNA]</scope>
    <source>
        <strain evidence="3">ATCC 15826 / DSM 8339 / NCTC 10426 / 6573</strain>
    </source>
</reference>
<keyword evidence="1" id="KW-1133">Transmembrane helix</keyword>
<dbReference type="RefSeq" id="WP_004140801.1">
    <property type="nucleotide sequence ID" value="NZ_GG694026.1"/>
</dbReference>
<sequence length="158" mass="17174">MSSDDNLYRAPRSSLQTTAQDDDLTPAAREYLSKGAFWARLQSVGYFIAFVFVLLAVAVFVLAGAELAGRDISAAALRMIALVAGLPTLIILWMLGVRMHRYAKASKALRMDNSMDDAELCFINSTSFFKIMGVLNILQFALAVFALLGVLGTAAAFR</sequence>
<dbReference type="GeneID" id="84788768"/>
<dbReference type="HOGENOM" id="CLU_1666222_0_0_6"/>
<keyword evidence="3" id="KW-1185">Reference proteome</keyword>
<dbReference type="AlphaFoldDB" id="C8N9B3"/>
<feature type="transmembrane region" description="Helical" evidence="1">
    <location>
        <begin position="75"/>
        <end position="95"/>
    </location>
</feature>
<keyword evidence="1" id="KW-0812">Transmembrane</keyword>
<organism evidence="2 3">
    <name type="scientific">Cardiobacterium hominis (strain ATCC 15826 / DSM 8339 / NCTC 10426 / 6573)</name>
    <dbReference type="NCBI Taxonomy" id="638300"/>
    <lineage>
        <taxon>Bacteria</taxon>
        <taxon>Pseudomonadati</taxon>
        <taxon>Pseudomonadota</taxon>
        <taxon>Gammaproteobacteria</taxon>
        <taxon>Cardiobacteriales</taxon>
        <taxon>Cardiobacteriaceae</taxon>
        <taxon>Cardiobacterium</taxon>
    </lineage>
</organism>
<gene>
    <name evidence="2" type="ORF">HMPREF0198_1091</name>
</gene>
<accession>C8N9B3</accession>
<evidence type="ECO:0000256" key="1">
    <source>
        <dbReference type="SAM" id="Phobius"/>
    </source>
</evidence>
<feature type="transmembrane region" description="Helical" evidence="1">
    <location>
        <begin position="44"/>
        <end position="63"/>
    </location>
</feature>
<feature type="transmembrane region" description="Helical" evidence="1">
    <location>
        <begin position="137"/>
        <end position="157"/>
    </location>
</feature>
<evidence type="ECO:0000313" key="3">
    <source>
        <dbReference type="Proteomes" id="UP000004870"/>
    </source>
</evidence>